<dbReference type="Pfam" id="PF25942">
    <property type="entry name" value="Ig_halo"/>
    <property type="match status" value="1"/>
</dbReference>
<dbReference type="InterPro" id="IPR058929">
    <property type="entry name" value="Ig_halo"/>
</dbReference>
<organism evidence="2 3">
    <name type="scientific">Halorientalis persicus</name>
    <dbReference type="NCBI Taxonomy" id="1367881"/>
    <lineage>
        <taxon>Archaea</taxon>
        <taxon>Methanobacteriati</taxon>
        <taxon>Methanobacteriota</taxon>
        <taxon>Stenosarchaea group</taxon>
        <taxon>Halobacteria</taxon>
        <taxon>Halobacteriales</taxon>
        <taxon>Haloarculaceae</taxon>
        <taxon>Halorientalis</taxon>
    </lineage>
</organism>
<keyword evidence="3" id="KW-1185">Reference proteome</keyword>
<evidence type="ECO:0000313" key="3">
    <source>
        <dbReference type="Proteomes" id="UP000198775"/>
    </source>
</evidence>
<name>A0A1H8SUU9_9EURY</name>
<evidence type="ECO:0000313" key="2">
    <source>
        <dbReference type="EMBL" id="SEO82094.1"/>
    </source>
</evidence>
<reference evidence="3" key="1">
    <citation type="submission" date="2016-10" db="EMBL/GenBank/DDBJ databases">
        <authorList>
            <person name="Varghese N."/>
            <person name="Submissions S."/>
        </authorList>
    </citation>
    <scope>NUCLEOTIDE SEQUENCE [LARGE SCALE GENOMIC DNA]</scope>
    <source>
        <strain evidence="3">IBRC-M 10043</strain>
    </source>
</reference>
<evidence type="ECO:0000259" key="1">
    <source>
        <dbReference type="Pfam" id="PF25942"/>
    </source>
</evidence>
<dbReference type="Proteomes" id="UP000198775">
    <property type="component" value="Unassembled WGS sequence"/>
</dbReference>
<dbReference type="EMBL" id="FOCX01000020">
    <property type="protein sequence ID" value="SEO82094.1"/>
    <property type="molecule type" value="Genomic_DNA"/>
</dbReference>
<gene>
    <name evidence="2" type="ORF">SAMN05216388_102035</name>
</gene>
<proteinExistence type="predicted"/>
<dbReference type="AlphaFoldDB" id="A0A1H8SUU9"/>
<protein>
    <recommendedName>
        <fullName evidence="1">Ig-like domain-containing protein</fullName>
    </recommendedName>
</protein>
<accession>A0A1H8SUU9</accession>
<sequence>MLPDSPLQRRSAVDPSVGDERLLVSDETLVLRNYDSETTHEVTVEFHNADDEIAFQRTYTLTPQAVTSIQTRLPRAVYHVDVRVDGADSSSADCLVGSAPSETALVEVGNGLVSVAEGVA</sequence>
<feature type="domain" description="Ig-like" evidence="1">
    <location>
        <begin position="38"/>
        <end position="117"/>
    </location>
</feature>